<accession>A0A2T8IAV3</accession>
<dbReference type="Gramene" id="PVH34802">
    <property type="protein sequence ID" value="PVH34802"/>
    <property type="gene ID" value="PAHAL_7G034700"/>
</dbReference>
<gene>
    <name evidence="2" type="ORF">PAHAL_7G034700</name>
</gene>
<evidence type="ECO:0000256" key="1">
    <source>
        <dbReference type="SAM" id="MobiDB-lite"/>
    </source>
</evidence>
<dbReference type="Proteomes" id="UP000243499">
    <property type="component" value="Chromosome 7"/>
</dbReference>
<dbReference type="AlphaFoldDB" id="A0A2T8IAV3"/>
<evidence type="ECO:0000313" key="2">
    <source>
        <dbReference type="EMBL" id="PVH34802.1"/>
    </source>
</evidence>
<dbReference type="PANTHER" id="PTHR33499">
    <property type="entry name" value="OS12G0282400 PROTEIN-RELATED"/>
    <property type="match status" value="1"/>
</dbReference>
<name>A0A2T8IAV3_9POAL</name>
<organism evidence="2">
    <name type="scientific">Panicum hallii</name>
    <dbReference type="NCBI Taxonomy" id="206008"/>
    <lineage>
        <taxon>Eukaryota</taxon>
        <taxon>Viridiplantae</taxon>
        <taxon>Streptophyta</taxon>
        <taxon>Embryophyta</taxon>
        <taxon>Tracheophyta</taxon>
        <taxon>Spermatophyta</taxon>
        <taxon>Magnoliopsida</taxon>
        <taxon>Liliopsida</taxon>
        <taxon>Poales</taxon>
        <taxon>Poaceae</taxon>
        <taxon>PACMAD clade</taxon>
        <taxon>Panicoideae</taxon>
        <taxon>Panicodae</taxon>
        <taxon>Paniceae</taxon>
        <taxon>Panicinae</taxon>
        <taxon>Panicum</taxon>
        <taxon>Panicum sect. Panicum</taxon>
    </lineage>
</organism>
<protein>
    <submittedName>
        <fullName evidence="2">Uncharacterized protein</fullName>
    </submittedName>
</protein>
<dbReference type="EMBL" id="CM008052">
    <property type="protein sequence ID" value="PVH34802.1"/>
    <property type="molecule type" value="Genomic_DNA"/>
</dbReference>
<sequence length="285" mass="33099">MKSKLGYGSRDYMYYKQRSADDPAAATLNDIDYDVDALRMIDSNEAERELRLLLSKNPVADRCVAITPIKSKRVCSDHYQEEEVEESELDAYKDWLAYMHTRNQAMEFEDIYREDTIKTYKEWLGVEGKLDDINAFLDSSSHIHSSQDSNPTPPVQPPSHARRWRNRNGSENGKKRGRGPLKGLKAISKRFKAGNQKMKVEFSRLGGPVGENYRTFTDEIVMFTRKRAPLIGVRSWKDIHQDARWDIEDNDNSRTIIWGIAKERYKGWRSTFSATAKAYNSYHER</sequence>
<dbReference type="PANTHER" id="PTHR33499:SF43">
    <property type="entry name" value="TRANSPOSASE, PTTA_EN_SPM, PLANT"/>
    <property type="match status" value="1"/>
</dbReference>
<reference evidence="2" key="1">
    <citation type="submission" date="2018-04" db="EMBL/GenBank/DDBJ databases">
        <title>WGS assembly of Panicum hallii.</title>
        <authorList>
            <person name="Lovell J."/>
            <person name="Jenkins J."/>
            <person name="Lowry D."/>
            <person name="Mamidi S."/>
            <person name="Sreedasyam A."/>
            <person name="Weng X."/>
            <person name="Barry K."/>
            <person name="Bonette J."/>
            <person name="Campitelli B."/>
            <person name="Daum C."/>
            <person name="Gordon S."/>
            <person name="Gould B."/>
            <person name="Lipzen A."/>
            <person name="Macqueen A."/>
            <person name="Palacio-Mejia J."/>
            <person name="Plott C."/>
            <person name="Shakirov E."/>
            <person name="Shu S."/>
            <person name="Yoshinaga Y."/>
            <person name="Zane M."/>
            <person name="Rokhsar D."/>
            <person name="Grimwood J."/>
            <person name="Schmutz J."/>
            <person name="Juenger T."/>
        </authorList>
    </citation>
    <scope>NUCLEOTIDE SEQUENCE [LARGE SCALE GENOMIC DNA]</scope>
    <source>
        <strain evidence="2">FIL2</strain>
    </source>
</reference>
<feature type="region of interest" description="Disordered" evidence="1">
    <location>
        <begin position="141"/>
        <end position="181"/>
    </location>
</feature>
<feature type="non-terminal residue" evidence="2">
    <location>
        <position position="285"/>
    </location>
</feature>
<proteinExistence type="predicted"/>